<proteinExistence type="predicted"/>
<name>A0AAE4MKZ5_9EURY</name>
<dbReference type="RefSeq" id="WP_338100010.1">
    <property type="nucleotide sequence ID" value="NZ_JAWDKD010000021.1"/>
</dbReference>
<dbReference type="Proteomes" id="UP001271789">
    <property type="component" value="Unassembled WGS sequence"/>
</dbReference>
<keyword evidence="2" id="KW-1185">Reference proteome</keyword>
<accession>A0AAE4MKZ5</accession>
<sequence length="266" mass="29526">MKKQIISTILMIVVILSAAGVSGCLENESSENTSLENESPENTNVEWGENISEFYPTDLYVRETDGNRTLELRLRERIYVDESNITVSMSSDVINVNLPIAEGNNGSYIEWFPLDISNLTLETGKMYTVLVNGDEEVRSGFILNDNETTTFIPASIHGMKITSDKTTASVVIFGYTGDLSAYSLPGEEITEDTDGKTYKIYFPVKRVYDGGSINASAHSYQKTIPIASLNELEDGTYKVRVNGIELMFTVKNHKISNTSSYGNFTQ</sequence>
<gene>
    <name evidence="1" type="ORF">MsAg5_14720</name>
</gene>
<dbReference type="EMBL" id="JAWDKD010000021">
    <property type="protein sequence ID" value="MDV0447568.1"/>
    <property type="molecule type" value="Genomic_DNA"/>
</dbReference>
<evidence type="ECO:0000313" key="1">
    <source>
        <dbReference type="EMBL" id="MDV0447568.1"/>
    </source>
</evidence>
<dbReference type="PROSITE" id="PS51257">
    <property type="entry name" value="PROKAR_LIPOPROTEIN"/>
    <property type="match status" value="1"/>
</dbReference>
<reference evidence="1" key="1">
    <citation type="submission" date="2023-06" db="EMBL/GenBank/DDBJ databases">
        <title>Genome sequence of Methanosarcinaceae archaeon Ag5.</title>
        <authorList>
            <person name="Protasov E."/>
            <person name="Platt K."/>
            <person name="Poehlein A."/>
            <person name="Daniel R."/>
            <person name="Brune A."/>
        </authorList>
    </citation>
    <scope>NUCLEOTIDE SEQUENCE</scope>
    <source>
        <strain evidence="1">Ag5</strain>
    </source>
</reference>
<comment type="caution">
    <text evidence="1">The sequence shown here is derived from an EMBL/GenBank/DDBJ whole genome shotgun (WGS) entry which is preliminary data.</text>
</comment>
<organism evidence="1 2">
    <name type="scientific">Methanolapillus africanus</name>
    <dbReference type="NCBI Taxonomy" id="3028297"/>
    <lineage>
        <taxon>Archaea</taxon>
        <taxon>Methanobacteriati</taxon>
        <taxon>Methanobacteriota</taxon>
        <taxon>Stenosarchaea group</taxon>
        <taxon>Methanomicrobia</taxon>
        <taxon>Methanosarcinales</taxon>
        <taxon>Methanosarcinaceae</taxon>
        <taxon>Methanolapillus</taxon>
    </lineage>
</organism>
<protein>
    <submittedName>
        <fullName evidence="1">Uncharacterized protein</fullName>
    </submittedName>
</protein>
<evidence type="ECO:0000313" key="2">
    <source>
        <dbReference type="Proteomes" id="UP001271789"/>
    </source>
</evidence>
<dbReference type="AlphaFoldDB" id="A0AAE4MKZ5"/>